<accession>A0A645ADC0</accession>
<comment type="subcellular location">
    <subcellularLocation>
        <location evidence="1">Cell membrane</location>
        <topology evidence="1">Multi-pass membrane protein</topology>
    </subcellularLocation>
</comment>
<proteinExistence type="inferred from homology"/>
<dbReference type="EMBL" id="VSSQ01013081">
    <property type="protein sequence ID" value="MPM50698.1"/>
    <property type="molecule type" value="Genomic_DNA"/>
</dbReference>
<comment type="caution">
    <text evidence="10">The sequence shown here is derived from an EMBL/GenBank/DDBJ whole genome shotgun (WGS) entry which is preliminary data.</text>
</comment>
<evidence type="ECO:0000313" key="10">
    <source>
        <dbReference type="EMBL" id="MPM50698.1"/>
    </source>
</evidence>
<feature type="domain" description="MacB-like periplasmic core" evidence="9">
    <location>
        <begin position="2"/>
        <end position="117"/>
    </location>
</feature>
<sequence length="283" mass="30298">MDITSGRFIKAYDIDNTKDVCVVSSTFVEDVFGRNVEPIGKELQIIVGTNIYHFYIVGVFDDSDETSATSTDSSTSDTTTTTTNIYIPLSTAKLITGSAAGYQSFTVVTSSTENTSTFMTITENFFASYYTRNDSYTVEATSLESMVSTVTEMLGTVQLAISAIAAISLLVGGIGVMNIMLVSITERTREIGIRKALGAPNRVIREQFIVEAVILCLIGGIIGIIVGIIIGAIATNMMGYATSPSIPACIIATVFSIGVGVFFGYYPANKAAKMNPIDALRYE</sequence>
<keyword evidence="10" id="KW-0378">Hydrolase</keyword>
<dbReference type="AlphaFoldDB" id="A0A645ADC0"/>
<keyword evidence="4 7" id="KW-1133">Transmembrane helix</keyword>
<evidence type="ECO:0000256" key="3">
    <source>
        <dbReference type="ARBA" id="ARBA00022692"/>
    </source>
</evidence>
<organism evidence="10">
    <name type="scientific">bioreactor metagenome</name>
    <dbReference type="NCBI Taxonomy" id="1076179"/>
    <lineage>
        <taxon>unclassified sequences</taxon>
        <taxon>metagenomes</taxon>
        <taxon>ecological metagenomes</taxon>
    </lineage>
</organism>
<evidence type="ECO:0000256" key="2">
    <source>
        <dbReference type="ARBA" id="ARBA00022475"/>
    </source>
</evidence>
<evidence type="ECO:0000256" key="4">
    <source>
        <dbReference type="ARBA" id="ARBA00022989"/>
    </source>
</evidence>
<dbReference type="EC" id="3.6.3.-" evidence="10"/>
<dbReference type="Pfam" id="PF12704">
    <property type="entry name" value="MacB_PCD"/>
    <property type="match status" value="1"/>
</dbReference>
<dbReference type="InterPro" id="IPR025857">
    <property type="entry name" value="MacB_PCD"/>
</dbReference>
<dbReference type="GO" id="GO:0016787">
    <property type="term" value="F:hydrolase activity"/>
    <property type="evidence" value="ECO:0007669"/>
    <property type="project" value="UniProtKB-KW"/>
</dbReference>
<evidence type="ECO:0000259" key="9">
    <source>
        <dbReference type="Pfam" id="PF12704"/>
    </source>
</evidence>
<evidence type="ECO:0000256" key="6">
    <source>
        <dbReference type="ARBA" id="ARBA00038076"/>
    </source>
</evidence>
<keyword evidence="3 7" id="KW-0812">Transmembrane</keyword>
<protein>
    <submittedName>
        <fullName evidence="10">Macrolide export ATP-binding/permease protein MacB</fullName>
        <ecNumber evidence="10">3.6.3.-</ecNumber>
    </submittedName>
</protein>
<feature type="domain" description="ABC3 transporter permease C-terminal" evidence="8">
    <location>
        <begin position="163"/>
        <end position="276"/>
    </location>
</feature>
<reference evidence="10" key="1">
    <citation type="submission" date="2019-08" db="EMBL/GenBank/DDBJ databases">
        <authorList>
            <person name="Kucharzyk K."/>
            <person name="Murdoch R.W."/>
            <person name="Higgins S."/>
            <person name="Loffler F."/>
        </authorList>
    </citation>
    <scope>NUCLEOTIDE SEQUENCE</scope>
</reference>
<gene>
    <name evidence="10" type="primary">macB_62</name>
    <name evidence="10" type="ORF">SDC9_97441</name>
</gene>
<dbReference type="PANTHER" id="PTHR30572:SF4">
    <property type="entry name" value="ABC TRANSPORTER PERMEASE YTRF"/>
    <property type="match status" value="1"/>
</dbReference>
<keyword evidence="2" id="KW-1003">Cell membrane</keyword>
<dbReference type="InterPro" id="IPR003838">
    <property type="entry name" value="ABC3_permease_C"/>
</dbReference>
<evidence type="ECO:0000256" key="5">
    <source>
        <dbReference type="ARBA" id="ARBA00023136"/>
    </source>
</evidence>
<evidence type="ECO:0000256" key="1">
    <source>
        <dbReference type="ARBA" id="ARBA00004651"/>
    </source>
</evidence>
<dbReference type="PANTHER" id="PTHR30572">
    <property type="entry name" value="MEMBRANE COMPONENT OF TRANSPORTER-RELATED"/>
    <property type="match status" value="1"/>
</dbReference>
<dbReference type="InterPro" id="IPR050250">
    <property type="entry name" value="Macrolide_Exporter_MacB"/>
</dbReference>
<dbReference type="Pfam" id="PF02687">
    <property type="entry name" value="FtsX"/>
    <property type="match status" value="1"/>
</dbReference>
<feature type="transmembrane region" description="Helical" evidence="7">
    <location>
        <begin position="208"/>
        <end position="233"/>
    </location>
</feature>
<name>A0A645ADC0_9ZZZZ</name>
<evidence type="ECO:0000259" key="8">
    <source>
        <dbReference type="Pfam" id="PF02687"/>
    </source>
</evidence>
<feature type="transmembrane region" description="Helical" evidence="7">
    <location>
        <begin position="159"/>
        <end position="184"/>
    </location>
</feature>
<dbReference type="GO" id="GO:0005524">
    <property type="term" value="F:ATP binding"/>
    <property type="evidence" value="ECO:0007669"/>
    <property type="project" value="UniProtKB-KW"/>
</dbReference>
<comment type="similarity">
    <text evidence="6">Belongs to the ABC-4 integral membrane protein family.</text>
</comment>
<keyword evidence="10" id="KW-0547">Nucleotide-binding</keyword>
<evidence type="ECO:0000256" key="7">
    <source>
        <dbReference type="SAM" id="Phobius"/>
    </source>
</evidence>
<keyword evidence="5 7" id="KW-0472">Membrane</keyword>
<dbReference type="GO" id="GO:0005886">
    <property type="term" value="C:plasma membrane"/>
    <property type="evidence" value="ECO:0007669"/>
    <property type="project" value="UniProtKB-SubCell"/>
</dbReference>
<feature type="transmembrane region" description="Helical" evidence="7">
    <location>
        <begin position="245"/>
        <end position="266"/>
    </location>
</feature>
<dbReference type="GO" id="GO:0022857">
    <property type="term" value="F:transmembrane transporter activity"/>
    <property type="evidence" value="ECO:0007669"/>
    <property type="project" value="TreeGrafter"/>
</dbReference>
<keyword evidence="10" id="KW-0067">ATP-binding</keyword>